<protein>
    <submittedName>
        <fullName evidence="1">Uncharacterized protein</fullName>
    </submittedName>
</protein>
<dbReference type="OrthoDB" id="5975956at2"/>
<comment type="caution">
    <text evidence="1">The sequence shown here is derived from an EMBL/GenBank/DDBJ whole genome shotgun (WGS) entry which is preliminary data.</text>
</comment>
<evidence type="ECO:0000313" key="1">
    <source>
        <dbReference type="EMBL" id="TDK24366.1"/>
    </source>
</evidence>
<dbReference type="Proteomes" id="UP000294796">
    <property type="component" value="Unassembled WGS sequence"/>
</dbReference>
<dbReference type="AlphaFoldDB" id="A0A4R5TTM3"/>
<dbReference type="EMBL" id="SMTF01000005">
    <property type="protein sequence ID" value="TDK24366.1"/>
    <property type="molecule type" value="Genomic_DNA"/>
</dbReference>
<organism evidence="1 2">
    <name type="scientific">Luteimonas aestuarii</name>
    <dbReference type="NCBI Taxonomy" id="453837"/>
    <lineage>
        <taxon>Bacteria</taxon>
        <taxon>Pseudomonadati</taxon>
        <taxon>Pseudomonadota</taxon>
        <taxon>Gammaproteobacteria</taxon>
        <taxon>Lysobacterales</taxon>
        <taxon>Lysobacteraceae</taxon>
        <taxon>Luteimonas</taxon>
    </lineage>
</organism>
<sequence length="84" mass="9516">MNEPTLYLVQLEPPPEAVSPPDDMVRLAPGLYLVESTASRSRLYHAWKRRHQPRRLLVAALADAPKFKGMQPGALAWLRRRCPG</sequence>
<reference evidence="1 2" key="1">
    <citation type="submission" date="2019-03" db="EMBL/GenBank/DDBJ databases">
        <title>Luteimonas zhaokaii sp.nov., isolated from the rectal contents of Plateau pika in Yushu, Qinghai Province, China.</title>
        <authorList>
            <person name="Zhang G."/>
        </authorList>
    </citation>
    <scope>NUCLEOTIDE SEQUENCE [LARGE SCALE GENOMIC DNA]</scope>
    <source>
        <strain evidence="1 2">B9</strain>
    </source>
</reference>
<dbReference type="RefSeq" id="WP_133321699.1">
    <property type="nucleotide sequence ID" value="NZ_SMTF01000005.1"/>
</dbReference>
<accession>A0A4R5TTM3</accession>
<gene>
    <name evidence="1" type="ORF">E2F46_08770</name>
</gene>
<evidence type="ECO:0000313" key="2">
    <source>
        <dbReference type="Proteomes" id="UP000294796"/>
    </source>
</evidence>
<name>A0A4R5TTM3_9GAMM</name>
<keyword evidence="2" id="KW-1185">Reference proteome</keyword>
<proteinExistence type="predicted"/>